<gene>
    <name evidence="1" type="ORF">KPL71_007600</name>
</gene>
<organism evidence="1 2">
    <name type="scientific">Citrus sinensis</name>
    <name type="common">Sweet orange</name>
    <name type="synonym">Citrus aurantium var. sinensis</name>
    <dbReference type="NCBI Taxonomy" id="2711"/>
    <lineage>
        <taxon>Eukaryota</taxon>
        <taxon>Viridiplantae</taxon>
        <taxon>Streptophyta</taxon>
        <taxon>Embryophyta</taxon>
        <taxon>Tracheophyta</taxon>
        <taxon>Spermatophyta</taxon>
        <taxon>Magnoliopsida</taxon>
        <taxon>eudicotyledons</taxon>
        <taxon>Gunneridae</taxon>
        <taxon>Pentapetalae</taxon>
        <taxon>rosids</taxon>
        <taxon>malvids</taxon>
        <taxon>Sapindales</taxon>
        <taxon>Rutaceae</taxon>
        <taxon>Aurantioideae</taxon>
        <taxon>Citrus</taxon>
    </lineage>
</organism>
<dbReference type="Proteomes" id="UP000829398">
    <property type="component" value="Chromosome 3"/>
</dbReference>
<proteinExistence type="predicted"/>
<evidence type="ECO:0000313" key="1">
    <source>
        <dbReference type="EMBL" id="KAH9779109.1"/>
    </source>
</evidence>
<comment type="caution">
    <text evidence="1">The sequence shown here is derived from an EMBL/GenBank/DDBJ whole genome shotgun (WGS) entry which is preliminary data.</text>
</comment>
<dbReference type="EMBL" id="CM039172">
    <property type="protein sequence ID" value="KAH9779109.1"/>
    <property type="molecule type" value="Genomic_DNA"/>
</dbReference>
<accession>A0ACB8M0E3</accession>
<sequence>MPAFKLLMVFLFLCFVSNFLGFTTAADPNYLAHFCPNTTTFTRNSTFQSNLNLFLSSLPTNANRSNGFSRGFYNATAGQTSDSDRVYGLFLCRGDLGSTACQDCVTFATKNVTQRCPVEKRTTILFDECLLRYSNQSFFSNSDMSSQLSMWNLQNVTEPDKFNVFLGNLMNQVITQAVNNPKRFEIRKTNYSAFQTVYSLVQCTPDLSSRDCEVCLRGALGQLPRCCSGRQGGRVLYPSCNLRYESYPFYNESAIAVPPSPPPPASVTRLQGKSGLSSSTIIAIVAPIVVIAVLFIAGLCFLRRRAEKKYNAVLEQNADNDITTLESLQFDFKTIEVATNKFSSDNKLGRGGFGEVYKGVLPHGQEIAVKRLSRSSGQGAQEFKNEVVLVAKLQHRNLVRLLGFCLEGDEKILVYEFVPNKSLDYFLYETRPIGLVKTLQDNWIARGILYLHEDSQLRIIHRDLKASNILLDVQMNPKISDFGLARIFGVDQTQGNTSRIVGTYGYMSPEYAMHGQFSVKSDVYSFGVLALETITGKKNSSFYQTDGAEDLLSYAWKHWRDGTPLQLLDSNLTDSYSRDEVTRCTHVGLLCVQEDPADRPSMATIVLALNSHSVTLSVPRQPALFIGSRTERSFPEREFECSDKSTSKSMPWSVDEASITEVYPR</sequence>
<protein>
    <submittedName>
        <fullName evidence="1">Cysteine-rich receptor-like protein kinase 10</fullName>
    </submittedName>
</protein>
<reference evidence="2" key="1">
    <citation type="journal article" date="2023" name="Hortic. Res.">
        <title>A chromosome-level phased genome enabling allele-level studies in sweet orange: a case study on citrus Huanglongbing tolerance.</title>
        <authorList>
            <person name="Wu B."/>
            <person name="Yu Q."/>
            <person name="Deng Z."/>
            <person name="Duan Y."/>
            <person name="Luo F."/>
            <person name="Gmitter F. Jr."/>
        </authorList>
    </citation>
    <scope>NUCLEOTIDE SEQUENCE [LARGE SCALE GENOMIC DNA]</scope>
    <source>
        <strain evidence="2">cv. Valencia</strain>
    </source>
</reference>
<name>A0ACB8M0E3_CITSI</name>
<keyword evidence="2" id="KW-1185">Reference proteome</keyword>
<evidence type="ECO:0000313" key="2">
    <source>
        <dbReference type="Proteomes" id="UP000829398"/>
    </source>
</evidence>